<feature type="transmembrane region" description="Helical" evidence="1">
    <location>
        <begin position="196"/>
        <end position="217"/>
    </location>
</feature>
<feature type="transmembrane region" description="Helical" evidence="1">
    <location>
        <begin position="131"/>
        <end position="149"/>
    </location>
</feature>
<sequence length="296" mass="32754">MSSDVVASTATIENVKDAVVDLLAGPTSETGEEQGVFSKIKQTFSDISDAMKNKDIAFDVFEKNLLFLKGFFLFVFIILALVNYFSYKNVGLISKRPGLFAVESMVFGLSGVIPFVILCYLRNQIFSTRQIVILSIVLFVAFFILNYLLELGGVYAATFEEADEKEIEAANTVNSLNKDLPYSNKLSSSVSKTSNIVMAGIIIGSLCALLFSAFCVKDFSPVYTHFANLGPYAVFFVEMLLFGVISAVPIFFMASNRKVLSKSTTKEFFLIVAKFAALHCVLQVSGFYRHMFTKKP</sequence>
<feature type="transmembrane region" description="Helical" evidence="1">
    <location>
        <begin position="229"/>
        <end position="252"/>
    </location>
</feature>
<keyword evidence="1" id="KW-0472">Membrane</keyword>
<dbReference type="EMBL" id="MN740867">
    <property type="protein sequence ID" value="QHU15743.1"/>
    <property type="molecule type" value="Genomic_DNA"/>
</dbReference>
<evidence type="ECO:0000256" key="1">
    <source>
        <dbReference type="SAM" id="Phobius"/>
    </source>
</evidence>
<organism evidence="2">
    <name type="scientific">viral metagenome</name>
    <dbReference type="NCBI Taxonomy" id="1070528"/>
    <lineage>
        <taxon>unclassified sequences</taxon>
        <taxon>metagenomes</taxon>
        <taxon>organismal metagenomes</taxon>
    </lineage>
</organism>
<accession>A0A6C0KEG9</accession>
<evidence type="ECO:0000313" key="2">
    <source>
        <dbReference type="EMBL" id="QHU15743.1"/>
    </source>
</evidence>
<reference evidence="2" key="1">
    <citation type="journal article" date="2020" name="Nature">
        <title>Giant virus diversity and host interactions through global metagenomics.</title>
        <authorList>
            <person name="Schulz F."/>
            <person name="Roux S."/>
            <person name="Paez-Espino D."/>
            <person name="Jungbluth S."/>
            <person name="Walsh D.A."/>
            <person name="Denef V.J."/>
            <person name="McMahon K.D."/>
            <person name="Konstantinidis K.T."/>
            <person name="Eloe-Fadrosh E.A."/>
            <person name="Kyrpides N.C."/>
            <person name="Woyke T."/>
        </authorList>
    </citation>
    <scope>NUCLEOTIDE SEQUENCE</scope>
    <source>
        <strain evidence="2">GVMAG-S-3300010158-109</strain>
    </source>
</reference>
<keyword evidence="1" id="KW-1133">Transmembrane helix</keyword>
<dbReference type="AlphaFoldDB" id="A0A6C0KEG9"/>
<feature type="transmembrane region" description="Helical" evidence="1">
    <location>
        <begin position="66"/>
        <end position="87"/>
    </location>
</feature>
<keyword evidence="1" id="KW-0812">Transmembrane</keyword>
<protein>
    <submittedName>
        <fullName evidence="2">Uncharacterized protein</fullName>
    </submittedName>
</protein>
<feature type="transmembrane region" description="Helical" evidence="1">
    <location>
        <begin position="268"/>
        <end position="288"/>
    </location>
</feature>
<feature type="transmembrane region" description="Helical" evidence="1">
    <location>
        <begin position="99"/>
        <end position="119"/>
    </location>
</feature>
<proteinExistence type="predicted"/>
<name>A0A6C0KEG9_9ZZZZ</name>